<evidence type="ECO:0000313" key="3">
    <source>
        <dbReference type="Proteomes" id="UP000325081"/>
    </source>
</evidence>
<accession>A0A5A7P601</accession>
<organism evidence="2 3">
    <name type="scientific">Striga asiatica</name>
    <name type="common">Asiatic witchweed</name>
    <name type="synonym">Buchnera asiatica</name>
    <dbReference type="NCBI Taxonomy" id="4170"/>
    <lineage>
        <taxon>Eukaryota</taxon>
        <taxon>Viridiplantae</taxon>
        <taxon>Streptophyta</taxon>
        <taxon>Embryophyta</taxon>
        <taxon>Tracheophyta</taxon>
        <taxon>Spermatophyta</taxon>
        <taxon>Magnoliopsida</taxon>
        <taxon>eudicotyledons</taxon>
        <taxon>Gunneridae</taxon>
        <taxon>Pentapetalae</taxon>
        <taxon>asterids</taxon>
        <taxon>lamiids</taxon>
        <taxon>Lamiales</taxon>
        <taxon>Orobanchaceae</taxon>
        <taxon>Buchnereae</taxon>
        <taxon>Striga</taxon>
    </lineage>
</organism>
<dbReference type="GO" id="GO:0016874">
    <property type="term" value="F:ligase activity"/>
    <property type="evidence" value="ECO:0007669"/>
    <property type="project" value="UniProtKB-KW"/>
</dbReference>
<evidence type="ECO:0000313" key="2">
    <source>
        <dbReference type="EMBL" id="GER28189.1"/>
    </source>
</evidence>
<dbReference type="OrthoDB" id="419711at2759"/>
<name>A0A5A7P601_STRAF</name>
<keyword evidence="1" id="KW-0812">Transmembrane</keyword>
<gene>
    <name evidence="2" type="ORF">STAS_03960</name>
</gene>
<keyword evidence="2" id="KW-0436">Ligase</keyword>
<reference evidence="3" key="1">
    <citation type="journal article" date="2019" name="Curr. Biol.">
        <title>Genome Sequence of Striga asiatica Provides Insight into the Evolution of Plant Parasitism.</title>
        <authorList>
            <person name="Yoshida S."/>
            <person name="Kim S."/>
            <person name="Wafula E.K."/>
            <person name="Tanskanen J."/>
            <person name="Kim Y.M."/>
            <person name="Honaas L."/>
            <person name="Yang Z."/>
            <person name="Spallek T."/>
            <person name="Conn C.E."/>
            <person name="Ichihashi Y."/>
            <person name="Cheong K."/>
            <person name="Cui S."/>
            <person name="Der J.P."/>
            <person name="Gundlach H."/>
            <person name="Jiao Y."/>
            <person name="Hori C."/>
            <person name="Ishida J.K."/>
            <person name="Kasahara H."/>
            <person name="Kiba T."/>
            <person name="Kim M.S."/>
            <person name="Koo N."/>
            <person name="Laohavisit A."/>
            <person name="Lee Y.H."/>
            <person name="Lumba S."/>
            <person name="McCourt P."/>
            <person name="Mortimer J.C."/>
            <person name="Mutuku J.M."/>
            <person name="Nomura T."/>
            <person name="Sasaki-Sekimoto Y."/>
            <person name="Seto Y."/>
            <person name="Wang Y."/>
            <person name="Wakatake T."/>
            <person name="Sakakibara H."/>
            <person name="Demura T."/>
            <person name="Yamaguchi S."/>
            <person name="Yoneyama K."/>
            <person name="Manabe R.I."/>
            <person name="Nelson D.C."/>
            <person name="Schulman A.H."/>
            <person name="Timko M.P."/>
            <person name="dePamphilis C.W."/>
            <person name="Choi D."/>
            <person name="Shirasu K."/>
        </authorList>
    </citation>
    <scope>NUCLEOTIDE SEQUENCE [LARGE SCALE GENOMIC DNA]</scope>
    <source>
        <strain evidence="3">cv. UVA1</strain>
    </source>
</reference>
<evidence type="ECO:0000256" key="1">
    <source>
        <dbReference type="SAM" id="Phobius"/>
    </source>
</evidence>
<proteinExistence type="predicted"/>
<keyword evidence="1" id="KW-0472">Membrane</keyword>
<keyword evidence="1" id="KW-1133">Transmembrane helix</keyword>
<dbReference type="AlphaFoldDB" id="A0A5A7P601"/>
<feature type="transmembrane region" description="Helical" evidence="1">
    <location>
        <begin position="6"/>
        <end position="27"/>
    </location>
</feature>
<keyword evidence="3" id="KW-1185">Reference proteome</keyword>
<dbReference type="Proteomes" id="UP000325081">
    <property type="component" value="Unassembled WGS sequence"/>
</dbReference>
<protein>
    <submittedName>
        <fullName evidence="2">Glutamate--tRNA ligase 1</fullName>
    </submittedName>
</protein>
<sequence>MESWQWQVPVCALIFILPTAIAIRLLLKRTGGGGGRATMEPSDLWATCWRSLHPRWLLLYRAFPLKSPTSTRFMVPINPYMNHIKQRLGSGSGMELLLPQGDLLRLVKADEEGGEM</sequence>
<comment type="caution">
    <text evidence="2">The sequence shown here is derived from an EMBL/GenBank/DDBJ whole genome shotgun (WGS) entry which is preliminary data.</text>
</comment>
<dbReference type="EMBL" id="BKCP01002336">
    <property type="protein sequence ID" value="GER28189.1"/>
    <property type="molecule type" value="Genomic_DNA"/>
</dbReference>